<dbReference type="InterPro" id="IPR050090">
    <property type="entry name" value="Tyrosine_recombinase_XerCD"/>
</dbReference>
<dbReference type="InterPro" id="IPR002104">
    <property type="entry name" value="Integrase_catalytic"/>
</dbReference>
<dbReference type="GO" id="GO:0003677">
    <property type="term" value="F:DNA binding"/>
    <property type="evidence" value="ECO:0007669"/>
    <property type="project" value="UniProtKB-KW"/>
</dbReference>
<dbReference type="Pfam" id="PF26003">
    <property type="entry name" value="Integrase_N_phage"/>
    <property type="match status" value="1"/>
</dbReference>
<dbReference type="InterPro" id="IPR058717">
    <property type="entry name" value="Phage_L5_Integrase_N"/>
</dbReference>
<dbReference type="STRING" id="58114.SAMN05216270_104242"/>
<protein>
    <submittedName>
        <fullName evidence="5">Site-specific recombinase XerD</fullName>
    </submittedName>
</protein>
<evidence type="ECO:0000256" key="1">
    <source>
        <dbReference type="ARBA" id="ARBA00008857"/>
    </source>
</evidence>
<dbReference type="GO" id="GO:0015074">
    <property type="term" value="P:DNA integration"/>
    <property type="evidence" value="ECO:0007669"/>
    <property type="project" value="InterPro"/>
</dbReference>
<dbReference type="InterPro" id="IPR010998">
    <property type="entry name" value="Integrase_recombinase_N"/>
</dbReference>
<dbReference type="Proteomes" id="UP000198949">
    <property type="component" value="Unassembled WGS sequence"/>
</dbReference>
<accession>A0A1G6V7F2</accession>
<gene>
    <name evidence="5" type="ORF">SAMN05216270_104242</name>
</gene>
<evidence type="ECO:0000259" key="4">
    <source>
        <dbReference type="PROSITE" id="PS51898"/>
    </source>
</evidence>
<evidence type="ECO:0000256" key="2">
    <source>
        <dbReference type="ARBA" id="ARBA00023125"/>
    </source>
</evidence>
<comment type="similarity">
    <text evidence="1">Belongs to the 'phage' integrase family.</text>
</comment>
<dbReference type="PANTHER" id="PTHR30349:SF64">
    <property type="entry name" value="PROPHAGE INTEGRASE INTD-RELATED"/>
    <property type="match status" value="1"/>
</dbReference>
<evidence type="ECO:0000313" key="5">
    <source>
        <dbReference type="EMBL" id="SDD49323.1"/>
    </source>
</evidence>
<dbReference type="PANTHER" id="PTHR30349">
    <property type="entry name" value="PHAGE INTEGRASE-RELATED"/>
    <property type="match status" value="1"/>
</dbReference>
<keyword evidence="2" id="KW-0238">DNA-binding</keyword>
<dbReference type="SUPFAM" id="SSF56349">
    <property type="entry name" value="DNA breaking-rejoining enzymes"/>
    <property type="match status" value="1"/>
</dbReference>
<dbReference type="Pfam" id="PF00589">
    <property type="entry name" value="Phage_integrase"/>
    <property type="match status" value="1"/>
</dbReference>
<dbReference type="InterPro" id="IPR013762">
    <property type="entry name" value="Integrase-like_cat_sf"/>
</dbReference>
<name>A0A1G6V7F2_9ACTN</name>
<dbReference type="PROSITE" id="PS51898">
    <property type="entry name" value="TYR_RECOMBINASE"/>
    <property type="match status" value="1"/>
</dbReference>
<keyword evidence="6" id="KW-1185">Reference proteome</keyword>
<proteinExistence type="inferred from homology"/>
<sequence>MPAKKRRSFGKIFKLRSGRFQASYINPQGQREYAPDTFVKRRDAEVWLSRVEADISRGVWIGQEGANIVFADYAKEYLQRSSIGDRWREMCTINLKLHMTDLTSLTLAEISSLRVRQWHVKVSASKDHGKTVVAQSYRLLRAVMNQAVRDELIVKNPCNIPGAGSDKAPERQIATPQQVDKLLETILPRYRAPLLIAAWCSLRRGEIVNLRVADVDLEGSELHVTDAKSEAGVRTVAVPSNIMPYLVAAQEWSDGTWFFTSPHGGRMKANTFYAAFVRTRSELGLDHLTIHDLRHTGNTLAASVGATTKDLMRRLGHASDAAARRYLHTVEGRDAEIAKALAELATHGDATKLPKRLKGA</sequence>
<keyword evidence="3" id="KW-0233">DNA recombination</keyword>
<dbReference type="InterPro" id="IPR011010">
    <property type="entry name" value="DNA_brk_join_enz"/>
</dbReference>
<dbReference type="CDD" id="cd01189">
    <property type="entry name" value="INT_ICEBs1_C_like"/>
    <property type="match status" value="1"/>
</dbReference>
<dbReference type="EMBL" id="FNAD01000004">
    <property type="protein sequence ID" value="SDD49323.1"/>
    <property type="molecule type" value="Genomic_DNA"/>
</dbReference>
<dbReference type="RefSeq" id="WP_177154855.1">
    <property type="nucleotide sequence ID" value="NZ_FNAD01000004.1"/>
</dbReference>
<dbReference type="Gene3D" id="1.10.443.10">
    <property type="entry name" value="Intergrase catalytic core"/>
    <property type="match status" value="1"/>
</dbReference>
<dbReference type="Gene3D" id="1.10.150.130">
    <property type="match status" value="1"/>
</dbReference>
<evidence type="ECO:0000313" key="6">
    <source>
        <dbReference type="Proteomes" id="UP000198949"/>
    </source>
</evidence>
<feature type="domain" description="Tyr recombinase" evidence="4">
    <location>
        <begin position="169"/>
        <end position="339"/>
    </location>
</feature>
<organism evidence="5 6">
    <name type="scientific">Glycomyces harbinensis</name>
    <dbReference type="NCBI Taxonomy" id="58114"/>
    <lineage>
        <taxon>Bacteria</taxon>
        <taxon>Bacillati</taxon>
        <taxon>Actinomycetota</taxon>
        <taxon>Actinomycetes</taxon>
        <taxon>Glycomycetales</taxon>
        <taxon>Glycomycetaceae</taxon>
        <taxon>Glycomyces</taxon>
    </lineage>
</organism>
<evidence type="ECO:0000256" key="3">
    <source>
        <dbReference type="ARBA" id="ARBA00023172"/>
    </source>
</evidence>
<dbReference type="AlphaFoldDB" id="A0A1G6V7F2"/>
<dbReference type="GO" id="GO:0006310">
    <property type="term" value="P:DNA recombination"/>
    <property type="evidence" value="ECO:0007669"/>
    <property type="project" value="UniProtKB-KW"/>
</dbReference>
<reference evidence="6" key="1">
    <citation type="submission" date="2016-10" db="EMBL/GenBank/DDBJ databases">
        <authorList>
            <person name="Varghese N."/>
            <person name="Submissions S."/>
        </authorList>
    </citation>
    <scope>NUCLEOTIDE SEQUENCE [LARGE SCALE GENOMIC DNA]</scope>
    <source>
        <strain evidence="6">CGMCC 4.3516</strain>
    </source>
</reference>